<comment type="caution">
    <text evidence="4">The sequence shown here is derived from an EMBL/GenBank/DDBJ whole genome shotgun (WGS) entry which is preliminary data.</text>
</comment>
<dbReference type="RefSeq" id="WP_065153382.1">
    <property type="nucleotide sequence ID" value="NZ_PUEV01000005.1"/>
</dbReference>
<evidence type="ECO:0000313" key="5">
    <source>
        <dbReference type="Proteomes" id="UP000237911"/>
    </source>
</evidence>
<dbReference type="GO" id="GO:0000976">
    <property type="term" value="F:transcription cis-regulatory region binding"/>
    <property type="evidence" value="ECO:0007669"/>
    <property type="project" value="TreeGrafter"/>
</dbReference>
<feature type="DNA-binding region" description="H-T-H motif" evidence="2">
    <location>
        <begin position="36"/>
        <end position="55"/>
    </location>
</feature>
<keyword evidence="1 2" id="KW-0238">DNA-binding</keyword>
<dbReference type="Pfam" id="PF00440">
    <property type="entry name" value="TetR_N"/>
    <property type="match status" value="1"/>
</dbReference>
<proteinExistence type="predicted"/>
<dbReference type="Gene3D" id="1.10.357.10">
    <property type="entry name" value="Tetracycline Repressor, domain 2"/>
    <property type="match status" value="1"/>
</dbReference>
<dbReference type="PANTHER" id="PTHR30055">
    <property type="entry name" value="HTH-TYPE TRANSCRIPTIONAL REGULATOR RUTR"/>
    <property type="match status" value="1"/>
</dbReference>
<evidence type="ECO:0000256" key="2">
    <source>
        <dbReference type="PROSITE-ProRule" id="PRU00335"/>
    </source>
</evidence>
<evidence type="ECO:0000256" key="1">
    <source>
        <dbReference type="ARBA" id="ARBA00023125"/>
    </source>
</evidence>
<keyword evidence="5" id="KW-1185">Reference proteome</keyword>
<dbReference type="EMBL" id="PUEV01000005">
    <property type="protein sequence ID" value="PQM54118.1"/>
    <property type="molecule type" value="Genomic_DNA"/>
</dbReference>
<dbReference type="InterPro" id="IPR050109">
    <property type="entry name" value="HTH-type_TetR-like_transc_reg"/>
</dbReference>
<reference evidence="4 5" key="1">
    <citation type="submission" date="2018-02" db="EMBL/GenBank/DDBJ databases">
        <title>Draft genome sequence of Mycobacterium virginiense isolated from mud of a swine farm in Japan.</title>
        <authorList>
            <person name="Ohya K."/>
        </authorList>
    </citation>
    <scope>NUCLEOTIDE SEQUENCE [LARGE SCALE GENOMIC DNA]</scope>
    <source>
        <strain evidence="4 5">GF75</strain>
    </source>
</reference>
<evidence type="ECO:0000259" key="3">
    <source>
        <dbReference type="PROSITE" id="PS50977"/>
    </source>
</evidence>
<dbReference type="InterPro" id="IPR040611">
    <property type="entry name" value="AlkX_C"/>
</dbReference>
<organism evidence="4 5">
    <name type="scientific">Mycolicibacter virginiensis</name>
    <dbReference type="NCBI Taxonomy" id="1795032"/>
    <lineage>
        <taxon>Bacteria</taxon>
        <taxon>Bacillati</taxon>
        <taxon>Actinomycetota</taxon>
        <taxon>Actinomycetes</taxon>
        <taxon>Mycobacteriales</taxon>
        <taxon>Mycobacteriaceae</taxon>
        <taxon>Mycolicibacter</taxon>
    </lineage>
</organism>
<feature type="domain" description="HTH tetR-type" evidence="3">
    <location>
        <begin position="13"/>
        <end position="73"/>
    </location>
</feature>
<name>A0A9X7IS08_9MYCO</name>
<dbReference type="Proteomes" id="UP000237911">
    <property type="component" value="Unassembled WGS sequence"/>
</dbReference>
<gene>
    <name evidence="4" type="ORF">C5U48_01015</name>
</gene>
<dbReference type="GO" id="GO:0003700">
    <property type="term" value="F:DNA-binding transcription factor activity"/>
    <property type="evidence" value="ECO:0007669"/>
    <property type="project" value="TreeGrafter"/>
</dbReference>
<evidence type="ECO:0000313" key="4">
    <source>
        <dbReference type="EMBL" id="PQM54118.1"/>
    </source>
</evidence>
<dbReference type="PROSITE" id="PS50977">
    <property type="entry name" value="HTH_TETR_2"/>
    <property type="match status" value="1"/>
</dbReference>
<accession>A0A9X7IS08</accession>
<dbReference type="PANTHER" id="PTHR30055:SF146">
    <property type="entry name" value="HTH-TYPE TRANSCRIPTIONAL DUAL REGULATOR CECR"/>
    <property type="match status" value="1"/>
</dbReference>
<dbReference type="SUPFAM" id="SSF46689">
    <property type="entry name" value="Homeodomain-like"/>
    <property type="match status" value="1"/>
</dbReference>
<dbReference type="InterPro" id="IPR009057">
    <property type="entry name" value="Homeodomain-like_sf"/>
</dbReference>
<sequence>MPAVPNFQAEVRQMLHNRILDAAHALVCAEGWQAVNMSRIAATVGISRQVLYKEIGAKQALGEALVQRETTRFITGVITAIQSHPDDVAAGLAAGAAFTLRAASDDSLVTATLTRENNAEASLTPLLTVGPTPILAGAIEAMAAAVRSCYDLPDAVERQLNSIVEVDVRLTLSHLLQPMGSIDDAVRQIHTTLRALFDAATP</sequence>
<dbReference type="InterPro" id="IPR001647">
    <property type="entry name" value="HTH_TetR"/>
</dbReference>
<dbReference type="Pfam" id="PF18556">
    <property type="entry name" value="TetR_C_35"/>
    <property type="match status" value="1"/>
</dbReference>
<protein>
    <submittedName>
        <fullName evidence="4">TetR/AcrR family transcriptional regulator</fullName>
    </submittedName>
</protein>
<dbReference type="AlphaFoldDB" id="A0A9X7IS08"/>